<gene>
    <name evidence="1" type="ORF">GCM10023184_22420</name>
</gene>
<proteinExistence type="predicted"/>
<dbReference type="EMBL" id="BAABGY010000007">
    <property type="protein sequence ID" value="GAA4330978.1"/>
    <property type="molecule type" value="Genomic_DNA"/>
</dbReference>
<evidence type="ECO:0000313" key="1">
    <source>
        <dbReference type="EMBL" id="GAA4330978.1"/>
    </source>
</evidence>
<comment type="caution">
    <text evidence="1">The sequence shown here is derived from an EMBL/GenBank/DDBJ whole genome shotgun (WGS) entry which is preliminary data.</text>
</comment>
<accession>A0ABP8GWH8</accession>
<organism evidence="1 2">
    <name type="scientific">Flaviaesturariibacter amylovorans</name>
    <dbReference type="NCBI Taxonomy" id="1084520"/>
    <lineage>
        <taxon>Bacteria</taxon>
        <taxon>Pseudomonadati</taxon>
        <taxon>Bacteroidota</taxon>
        <taxon>Chitinophagia</taxon>
        <taxon>Chitinophagales</taxon>
        <taxon>Chitinophagaceae</taxon>
        <taxon>Flaviaestuariibacter</taxon>
    </lineage>
</organism>
<name>A0ABP8GWH8_9BACT</name>
<sequence>MIPEDYAWSVKLVQDQHGYLGLSFEQAEKIYRFEQEKDTWSDKHFFSAWEEWDYELTTFREVLNETQLEAYMAALSERIRNHVHQLKSGDPEREREVRYHEELTAFYETQLLPELYSDVILRFGWLMGEQAKIEYLRAEYKRFLNDGRKSILISHFRHNRSFMPVTLTSDLLRHRLTALLPDYHSFRQVMDEPTRSVATCIEKKVRHLPPGTNDLVARKFTELAKFREDLFDRYHSDRGGWHTVISQTTAEEETVITHMSLLLLDAERYGY</sequence>
<protein>
    <submittedName>
        <fullName evidence="1">Uncharacterized protein</fullName>
    </submittedName>
</protein>
<reference evidence="2" key="1">
    <citation type="journal article" date="2019" name="Int. J. Syst. Evol. Microbiol.">
        <title>The Global Catalogue of Microorganisms (GCM) 10K type strain sequencing project: providing services to taxonomists for standard genome sequencing and annotation.</title>
        <authorList>
            <consortium name="The Broad Institute Genomics Platform"/>
            <consortium name="The Broad Institute Genome Sequencing Center for Infectious Disease"/>
            <person name="Wu L."/>
            <person name="Ma J."/>
        </authorList>
    </citation>
    <scope>NUCLEOTIDE SEQUENCE [LARGE SCALE GENOMIC DNA]</scope>
    <source>
        <strain evidence="2">JCM 17919</strain>
    </source>
</reference>
<keyword evidence="2" id="KW-1185">Reference proteome</keyword>
<dbReference type="Proteomes" id="UP001501725">
    <property type="component" value="Unassembled WGS sequence"/>
</dbReference>
<evidence type="ECO:0000313" key="2">
    <source>
        <dbReference type="Proteomes" id="UP001501725"/>
    </source>
</evidence>
<dbReference type="RefSeq" id="WP_345255802.1">
    <property type="nucleotide sequence ID" value="NZ_BAABGY010000007.1"/>
</dbReference>